<dbReference type="Proteomes" id="UP000265703">
    <property type="component" value="Unassembled WGS sequence"/>
</dbReference>
<dbReference type="GO" id="GO:0005774">
    <property type="term" value="C:vacuolar membrane"/>
    <property type="evidence" value="ECO:0007669"/>
    <property type="project" value="UniProtKB-SubCell"/>
</dbReference>
<dbReference type="PANTHER" id="PTHR11731:SF200">
    <property type="entry name" value="DIPEPTIDYL PEPTIDASE 10, ISOFORM B"/>
    <property type="match status" value="1"/>
</dbReference>
<evidence type="ECO:0000256" key="2">
    <source>
        <dbReference type="ARBA" id="ARBA00006150"/>
    </source>
</evidence>
<feature type="domain" description="Peptidase S9 prolyl oligopeptidase catalytic" evidence="12">
    <location>
        <begin position="550"/>
        <end position="740"/>
    </location>
</feature>
<name>A0A397TNL1_9GLOM</name>
<feature type="domain" description="Dipeptidylpeptidase IV N-terminal" evidence="13">
    <location>
        <begin position="85"/>
        <end position="455"/>
    </location>
</feature>
<dbReference type="SUPFAM" id="SSF53474">
    <property type="entry name" value="alpha/beta-Hydrolases"/>
    <property type="match status" value="1"/>
</dbReference>
<keyword evidence="9" id="KW-1133">Transmembrane helix</keyword>
<evidence type="ECO:0000256" key="4">
    <source>
        <dbReference type="ARBA" id="ARBA00022670"/>
    </source>
</evidence>
<keyword evidence="11" id="KW-0325">Glycoprotein</keyword>
<dbReference type="OrthoDB" id="16520at2759"/>
<dbReference type="AlphaFoldDB" id="A0A397TNL1"/>
<dbReference type="InterPro" id="IPR002469">
    <property type="entry name" value="Peptidase_S9B_N"/>
</dbReference>
<evidence type="ECO:0000256" key="10">
    <source>
        <dbReference type="ARBA" id="ARBA00023136"/>
    </source>
</evidence>
<comment type="caution">
    <text evidence="14">The sequence shown here is derived from an EMBL/GenBank/DDBJ whole genome shotgun (WGS) entry which is preliminary data.</text>
</comment>
<keyword evidence="5" id="KW-0812">Transmembrane</keyword>
<keyword evidence="4" id="KW-0645">Protease</keyword>
<evidence type="ECO:0000313" key="14">
    <source>
        <dbReference type="EMBL" id="RIA99029.1"/>
    </source>
</evidence>
<evidence type="ECO:0000256" key="6">
    <source>
        <dbReference type="ARBA" id="ARBA00022801"/>
    </source>
</evidence>
<evidence type="ECO:0000256" key="7">
    <source>
        <dbReference type="ARBA" id="ARBA00022825"/>
    </source>
</evidence>
<dbReference type="Gene3D" id="2.140.10.30">
    <property type="entry name" value="Dipeptidylpeptidase IV, N-terminal domain"/>
    <property type="match status" value="1"/>
</dbReference>
<accession>A0A397TNL1</accession>
<dbReference type="PANTHER" id="PTHR11731">
    <property type="entry name" value="PROTEASE FAMILY S9B,C DIPEPTIDYL-PEPTIDASE IV-RELATED"/>
    <property type="match status" value="1"/>
</dbReference>
<evidence type="ECO:0000256" key="9">
    <source>
        <dbReference type="ARBA" id="ARBA00022989"/>
    </source>
</evidence>
<dbReference type="GO" id="GO:0008236">
    <property type="term" value="F:serine-type peptidase activity"/>
    <property type="evidence" value="ECO:0007669"/>
    <property type="project" value="UniProtKB-KW"/>
</dbReference>
<proteinExistence type="inferred from homology"/>
<dbReference type="GO" id="GO:0005886">
    <property type="term" value="C:plasma membrane"/>
    <property type="evidence" value="ECO:0007669"/>
    <property type="project" value="TreeGrafter"/>
</dbReference>
<dbReference type="FunFam" id="3.40.50.1820:FF:000003">
    <property type="entry name" value="Dipeptidyl peptidase 4"/>
    <property type="match status" value="1"/>
</dbReference>
<evidence type="ECO:0000256" key="11">
    <source>
        <dbReference type="ARBA" id="ARBA00023180"/>
    </source>
</evidence>
<protein>
    <submittedName>
        <fullName evidence="14">Dipeptidyl peptidase IV N-terminal region-domain-containing protein</fullName>
    </submittedName>
</protein>
<keyword evidence="7" id="KW-0720">Serine protease</keyword>
<keyword evidence="8" id="KW-0735">Signal-anchor</keyword>
<evidence type="ECO:0000259" key="13">
    <source>
        <dbReference type="Pfam" id="PF00930"/>
    </source>
</evidence>
<dbReference type="InterPro" id="IPR029058">
    <property type="entry name" value="AB_hydrolase_fold"/>
</dbReference>
<gene>
    <name evidence="14" type="ORF">C1645_685268</name>
</gene>
<evidence type="ECO:0000259" key="12">
    <source>
        <dbReference type="Pfam" id="PF00326"/>
    </source>
</evidence>
<dbReference type="Pfam" id="PF00930">
    <property type="entry name" value="DPPIV_N"/>
    <property type="match status" value="1"/>
</dbReference>
<keyword evidence="3" id="KW-0031">Aminopeptidase</keyword>
<dbReference type="SUPFAM" id="SSF82171">
    <property type="entry name" value="DPP6 N-terminal domain-like"/>
    <property type="match status" value="1"/>
</dbReference>
<organism evidence="14 15">
    <name type="scientific">Glomus cerebriforme</name>
    <dbReference type="NCBI Taxonomy" id="658196"/>
    <lineage>
        <taxon>Eukaryota</taxon>
        <taxon>Fungi</taxon>
        <taxon>Fungi incertae sedis</taxon>
        <taxon>Mucoromycota</taxon>
        <taxon>Glomeromycotina</taxon>
        <taxon>Glomeromycetes</taxon>
        <taxon>Glomerales</taxon>
        <taxon>Glomeraceae</taxon>
        <taxon>Glomus</taxon>
    </lineage>
</organism>
<dbReference type="GO" id="GO:0004177">
    <property type="term" value="F:aminopeptidase activity"/>
    <property type="evidence" value="ECO:0007669"/>
    <property type="project" value="UniProtKB-KW"/>
</dbReference>
<dbReference type="Gene3D" id="3.40.50.1820">
    <property type="entry name" value="alpha/beta hydrolase"/>
    <property type="match status" value="1"/>
</dbReference>
<dbReference type="InterPro" id="IPR001375">
    <property type="entry name" value="Peptidase_S9_cat"/>
</dbReference>
<evidence type="ECO:0000313" key="15">
    <source>
        <dbReference type="Proteomes" id="UP000265703"/>
    </source>
</evidence>
<sequence>MSGTDNFANRIQFDHLYNGSFFPEYQSLEWSKAVGDDDGAFVYRDHDDSIILEHVADKKKKILVKGDDLIDSNGDHLYYDDFLVSPDSKYILFSTNRTKQWRYSHFSNYWIFNITSSSPFPLTKSIDKDHQAVIAFAQWSPVGHTVAFVKDNDLYVSVDLLDERRLTFDGSAVVFNGMPDWIYEEEVLKADNAIWWSNEGKRLAYLRLNESEVPEYRFPLYLTGFNATPYPREVVMRYPKPGYPNPIATFHVYDLESPLASQFGAITFENDFSDDERIITEVMWAGDDTVLVKVMNRVQDIARVVLVDTNTRKGKIVREENADKMDGGWYEINQSMFYVKKSGSLKQDGYIDIVVNRGYDHLALFSPVDSSTPKFLTSGEWEVDGKVVSVDYERELIYFISTEKSSIERHLYSVNFDGTNRTALTDINNEGHYSVSFSPGGQYYNLKYEGPDIPWQKVLKIGDPNFAMVLHENNDLRKLMGSLETPTKRHLTIESDGNILNAVEIRPPGMDESGRVKYPVLFNVYGGPNSQLVQKKFKVDWHMFIASSDRLKYITVIVDTRGTGFKGRKFRVGVRKRLGELESKDVINAGRYWSKLPYVDSNKIAVWGWSFGAFLTSKVIESDSRVFQVGMAVAPVTDWRYYDSIYTERYMKTPAQNPEGYEYSAITNMTGFENAKFLLVHGTGDVHFQNTANLIDRLTLASVHNYRVQFYSDNDHNIDIHNANRELYYLLTEYLWQSFGTGGTTEH</sequence>
<evidence type="ECO:0000256" key="5">
    <source>
        <dbReference type="ARBA" id="ARBA00022692"/>
    </source>
</evidence>
<evidence type="ECO:0000256" key="8">
    <source>
        <dbReference type="ARBA" id="ARBA00022968"/>
    </source>
</evidence>
<dbReference type="GO" id="GO:0008239">
    <property type="term" value="F:dipeptidyl-peptidase activity"/>
    <property type="evidence" value="ECO:0007669"/>
    <property type="project" value="TreeGrafter"/>
</dbReference>
<comment type="subcellular location">
    <subcellularLocation>
        <location evidence="1">Vacuole membrane</location>
        <topology evidence="1">Single-pass type II membrane protein</topology>
    </subcellularLocation>
</comment>
<evidence type="ECO:0000256" key="1">
    <source>
        <dbReference type="ARBA" id="ARBA00004576"/>
    </source>
</evidence>
<keyword evidence="15" id="KW-1185">Reference proteome</keyword>
<keyword evidence="6" id="KW-0378">Hydrolase</keyword>
<keyword evidence="10" id="KW-0472">Membrane</keyword>
<dbReference type="GO" id="GO:0006508">
    <property type="term" value="P:proteolysis"/>
    <property type="evidence" value="ECO:0007669"/>
    <property type="project" value="UniProtKB-KW"/>
</dbReference>
<dbReference type="STRING" id="658196.A0A397TNL1"/>
<comment type="similarity">
    <text evidence="2">Belongs to the peptidase S9B family.</text>
</comment>
<dbReference type="Pfam" id="PF00326">
    <property type="entry name" value="Peptidase_S9"/>
    <property type="match status" value="1"/>
</dbReference>
<dbReference type="EMBL" id="QKYT01000008">
    <property type="protein sequence ID" value="RIA99029.1"/>
    <property type="molecule type" value="Genomic_DNA"/>
</dbReference>
<evidence type="ECO:0000256" key="3">
    <source>
        <dbReference type="ARBA" id="ARBA00022438"/>
    </source>
</evidence>
<reference evidence="14 15" key="1">
    <citation type="submission" date="2018-06" db="EMBL/GenBank/DDBJ databases">
        <title>Comparative genomics reveals the genomic features of Rhizophagus irregularis, R. cerebriforme, R. diaphanum and Gigaspora rosea, and their symbiotic lifestyle signature.</title>
        <authorList>
            <person name="Morin E."/>
            <person name="San Clemente H."/>
            <person name="Chen E.C.H."/>
            <person name="De La Providencia I."/>
            <person name="Hainaut M."/>
            <person name="Kuo A."/>
            <person name="Kohler A."/>
            <person name="Murat C."/>
            <person name="Tang N."/>
            <person name="Roy S."/>
            <person name="Loubradou J."/>
            <person name="Henrissat B."/>
            <person name="Grigoriev I.V."/>
            <person name="Corradi N."/>
            <person name="Roux C."/>
            <person name="Martin F.M."/>
        </authorList>
    </citation>
    <scope>NUCLEOTIDE SEQUENCE [LARGE SCALE GENOMIC DNA]</scope>
    <source>
        <strain evidence="14 15">DAOM 227022</strain>
    </source>
</reference>
<dbReference type="InterPro" id="IPR050278">
    <property type="entry name" value="Serine_Prot_S9B/DPPIV"/>
</dbReference>